<dbReference type="STRING" id="13616.ENSMODP00000050860"/>
<dbReference type="Ensembl" id="ENSMODT00000056058.1">
    <property type="protein sequence ID" value="ENSMODP00000050860.1"/>
    <property type="gene ID" value="ENSMODG00000014381.4"/>
</dbReference>
<evidence type="ECO:0000256" key="1">
    <source>
        <dbReference type="ARBA" id="ARBA00004613"/>
    </source>
</evidence>
<dbReference type="Bgee" id="ENSMODG00000014381">
    <property type="expression patterns" value="Expressed in skeleton of lower jaw and 17 other cell types or tissues"/>
</dbReference>
<dbReference type="PANTHER" id="PTHR10078">
    <property type="entry name" value="INTERLEUKIN-1 FAMILY MEMBER"/>
    <property type="match status" value="1"/>
</dbReference>
<evidence type="ECO:0000256" key="3">
    <source>
        <dbReference type="ARBA" id="ARBA00022525"/>
    </source>
</evidence>
<dbReference type="AlphaFoldDB" id="A0A5F8GTN0"/>
<proteinExistence type="inferred from homology"/>
<dbReference type="SUPFAM" id="SSF50353">
    <property type="entry name" value="Cytokine"/>
    <property type="match status" value="1"/>
</dbReference>
<evidence type="ECO:0000313" key="4">
    <source>
        <dbReference type="Ensembl" id="ENSMODP00000050860.1"/>
    </source>
</evidence>
<sequence length="207" mass="23779">MALERHCDRDDNAINLIAVELREGTLYFKAEDDDDLESDVFTKCEDSKDSVLRNQKHQVLMMTSEDTAVFETMTQVEIEGNAPQTKFVIQTYKESTPRGYAVAIMVRNKNETYILSCQGKALKFQKGTFPPCIDSDVSDLIFYQKKVKGHEKMQFESSLYQKCFLACEKESKSGHFKLVLKEVCQEEDGVTLFTVKNFLEKKDIKPL</sequence>
<reference evidence="4 5" key="1">
    <citation type="journal article" date="2007" name="Nature">
        <title>Genome of the marsupial Monodelphis domestica reveals innovation in non-coding sequences.</title>
        <authorList>
            <person name="Mikkelsen T.S."/>
            <person name="Wakefield M.J."/>
            <person name="Aken B."/>
            <person name="Amemiya C.T."/>
            <person name="Chang J.L."/>
            <person name="Duke S."/>
            <person name="Garber M."/>
            <person name="Gentles A.J."/>
            <person name="Goodstadt L."/>
            <person name="Heger A."/>
            <person name="Jurka J."/>
            <person name="Kamal M."/>
            <person name="Mauceli E."/>
            <person name="Searle S.M."/>
            <person name="Sharpe T."/>
            <person name="Baker M.L."/>
            <person name="Batzer M.A."/>
            <person name="Benos P.V."/>
            <person name="Belov K."/>
            <person name="Clamp M."/>
            <person name="Cook A."/>
            <person name="Cuff J."/>
            <person name="Das R."/>
            <person name="Davidow L."/>
            <person name="Deakin J.E."/>
            <person name="Fazzari M.J."/>
            <person name="Glass J.L."/>
            <person name="Grabherr M."/>
            <person name="Greally J.M."/>
            <person name="Gu W."/>
            <person name="Hore T.A."/>
            <person name="Huttley G.A."/>
            <person name="Kleber M."/>
            <person name="Jirtle R.L."/>
            <person name="Koina E."/>
            <person name="Lee J.T."/>
            <person name="Mahony S."/>
            <person name="Marra M.A."/>
            <person name="Miller R.D."/>
            <person name="Nicholls R.D."/>
            <person name="Oda M."/>
            <person name="Papenfuss A.T."/>
            <person name="Parra Z.E."/>
            <person name="Pollock D.D."/>
            <person name="Ray D.A."/>
            <person name="Schein J.E."/>
            <person name="Speed T.P."/>
            <person name="Thompson K."/>
            <person name="VandeBerg J.L."/>
            <person name="Wade C.M."/>
            <person name="Walker J.A."/>
            <person name="Waters P.D."/>
            <person name="Webber C."/>
            <person name="Weidman J.R."/>
            <person name="Xie X."/>
            <person name="Zody M.C."/>
            <person name="Baldwin J."/>
            <person name="Abdouelleil A."/>
            <person name="Abdulkadir J."/>
            <person name="Abebe A."/>
            <person name="Abera B."/>
            <person name="Abreu J."/>
            <person name="Acer S.C."/>
            <person name="Aftuck L."/>
            <person name="Alexander A."/>
            <person name="An P."/>
            <person name="Anderson E."/>
            <person name="Anderson S."/>
            <person name="Arachi H."/>
            <person name="Azer M."/>
            <person name="Bachantsang P."/>
            <person name="Barry A."/>
            <person name="Bayul T."/>
            <person name="Berlin A."/>
            <person name="Bessette D."/>
            <person name="Bloom T."/>
            <person name="Bloom T."/>
            <person name="Boguslavskiy L."/>
            <person name="Bonnet C."/>
            <person name="Boukhgalter B."/>
            <person name="Bourzgui I."/>
            <person name="Brown A."/>
            <person name="Cahill P."/>
            <person name="Channer S."/>
            <person name="Cheshatsang Y."/>
            <person name="Chuda L."/>
            <person name="Citroen M."/>
            <person name="Collymore A."/>
            <person name="Cooke P."/>
            <person name="Costello M."/>
            <person name="D'Aco K."/>
            <person name="Daza R."/>
            <person name="De Haan G."/>
            <person name="DeGray S."/>
            <person name="DeMaso C."/>
            <person name="Dhargay N."/>
            <person name="Dooley K."/>
            <person name="Dooley E."/>
            <person name="Doricent M."/>
            <person name="Dorje P."/>
            <person name="Dorjee K."/>
            <person name="Dupes A."/>
            <person name="Elong R."/>
            <person name="Falk J."/>
            <person name="Farina A."/>
            <person name="Faro S."/>
            <person name="Ferguson D."/>
            <person name="Fisher S."/>
            <person name="Foley C.D."/>
            <person name="Franke A."/>
            <person name="Friedrich D."/>
            <person name="Gadbois L."/>
            <person name="Gearin G."/>
            <person name="Gearin C.R."/>
            <person name="Giannoukos G."/>
            <person name="Goode T."/>
            <person name="Graham J."/>
            <person name="Grandbois E."/>
            <person name="Grewal S."/>
            <person name="Gyaltsen K."/>
            <person name="Hafez N."/>
            <person name="Hagos B."/>
            <person name="Hall J."/>
            <person name="Henson C."/>
            <person name="Hollinger A."/>
            <person name="Honan T."/>
            <person name="Huard M.D."/>
            <person name="Hughes L."/>
            <person name="Hurhula B."/>
            <person name="Husby M.E."/>
            <person name="Kamat A."/>
            <person name="Kanga B."/>
            <person name="Kashin S."/>
            <person name="Khazanovich D."/>
            <person name="Kisner P."/>
            <person name="Lance K."/>
            <person name="Lara M."/>
            <person name="Lee W."/>
            <person name="Lennon N."/>
            <person name="Letendre F."/>
            <person name="LeVine R."/>
            <person name="Lipovsky A."/>
            <person name="Liu X."/>
            <person name="Liu J."/>
            <person name="Liu S."/>
            <person name="Lokyitsang T."/>
            <person name="Lokyitsang Y."/>
            <person name="Lubonja R."/>
            <person name="Lui A."/>
            <person name="MacDonald P."/>
            <person name="Magnisalis V."/>
            <person name="Maru K."/>
            <person name="Matthews C."/>
            <person name="McCusker W."/>
            <person name="McDonough S."/>
            <person name="Mehta T."/>
            <person name="Meldrim J."/>
            <person name="Meneus L."/>
            <person name="Mihai O."/>
            <person name="Mihalev A."/>
            <person name="Mihova T."/>
            <person name="Mittelman R."/>
            <person name="Mlenga V."/>
            <person name="Montmayeur A."/>
            <person name="Mulrain L."/>
            <person name="Navidi A."/>
            <person name="Naylor J."/>
            <person name="Negash T."/>
            <person name="Nguyen T."/>
            <person name="Nguyen N."/>
            <person name="Nicol R."/>
            <person name="Norbu C."/>
            <person name="Norbu N."/>
            <person name="Novod N."/>
            <person name="O'Neill B."/>
            <person name="Osman S."/>
            <person name="Markiewicz E."/>
            <person name="Oyono O.L."/>
            <person name="Patti C."/>
            <person name="Phunkhang P."/>
            <person name="Pierre F."/>
            <person name="Priest M."/>
            <person name="Raghuraman S."/>
            <person name="Rege F."/>
            <person name="Reyes R."/>
            <person name="Rise C."/>
            <person name="Rogov P."/>
            <person name="Ross K."/>
            <person name="Ryan E."/>
            <person name="Settipalli S."/>
            <person name="Shea T."/>
            <person name="Sherpa N."/>
            <person name="Shi L."/>
            <person name="Shih D."/>
            <person name="Sparrow T."/>
            <person name="Spaulding J."/>
            <person name="Stalker J."/>
            <person name="Stange-Thomann N."/>
            <person name="Stavropoulos S."/>
            <person name="Stone C."/>
            <person name="Strader C."/>
            <person name="Tesfaye S."/>
            <person name="Thomson T."/>
            <person name="Thoulutsang Y."/>
            <person name="Thoulutsang D."/>
            <person name="Topham K."/>
            <person name="Topping I."/>
            <person name="Tsamla T."/>
            <person name="Vassiliev H."/>
            <person name="Vo A."/>
            <person name="Wangchuk T."/>
            <person name="Wangdi T."/>
            <person name="Weiand M."/>
            <person name="Wilkinson J."/>
            <person name="Wilson A."/>
            <person name="Yadav S."/>
            <person name="Young G."/>
            <person name="Yu Q."/>
            <person name="Zembek L."/>
            <person name="Zhong D."/>
            <person name="Zimmer A."/>
            <person name="Zwirko Z."/>
            <person name="Jaffe D.B."/>
            <person name="Alvarez P."/>
            <person name="Brockman W."/>
            <person name="Butler J."/>
            <person name="Chin C."/>
            <person name="Gnerre S."/>
            <person name="MacCallum I."/>
            <person name="Graves J.A."/>
            <person name="Ponting C.P."/>
            <person name="Breen M."/>
            <person name="Samollow P.B."/>
            <person name="Lander E.S."/>
            <person name="Lindblad-Toh K."/>
        </authorList>
    </citation>
    <scope>NUCLEOTIDE SEQUENCE [LARGE SCALE GENOMIC DNA]</scope>
</reference>
<comment type="similarity">
    <text evidence="2">Belongs to the IL-1 family.</text>
</comment>
<dbReference type="KEGG" id="mdo:103102395"/>
<name>A0A5F8GTN0_MONDO</name>
<dbReference type="Gene3D" id="2.80.10.50">
    <property type="match status" value="1"/>
</dbReference>
<protein>
    <submittedName>
        <fullName evidence="4">Interleukin-18-like</fullName>
    </submittedName>
</protein>
<keyword evidence="5" id="KW-1185">Reference proteome</keyword>
<dbReference type="InterPro" id="IPR008996">
    <property type="entry name" value="IL1/FGF"/>
</dbReference>
<dbReference type="GeneTree" id="ENSGT00390000001053"/>
<accession>A0A5F8GTN0</accession>
<evidence type="ECO:0000256" key="2">
    <source>
        <dbReference type="ARBA" id="ARBA00010448"/>
    </source>
</evidence>
<dbReference type="InterPro" id="IPR000975">
    <property type="entry name" value="IL-1_fam"/>
</dbReference>
<reference evidence="4" key="2">
    <citation type="submission" date="2025-08" db="UniProtKB">
        <authorList>
            <consortium name="Ensembl"/>
        </authorList>
    </citation>
    <scope>IDENTIFICATION</scope>
</reference>
<dbReference type="GO" id="GO:0071222">
    <property type="term" value="P:cellular response to lipopolysaccharide"/>
    <property type="evidence" value="ECO:0000318"/>
    <property type="project" value="GO_Central"/>
</dbReference>
<dbReference type="InParanoid" id="A0A5F8GTN0"/>
<dbReference type="Proteomes" id="UP000002280">
    <property type="component" value="Chromosome 4"/>
</dbReference>
<dbReference type="FunCoup" id="A0A5F8GTN0">
    <property type="interactions" value="76"/>
</dbReference>
<dbReference type="GO" id="GO:0005615">
    <property type="term" value="C:extracellular space"/>
    <property type="evidence" value="ECO:0000318"/>
    <property type="project" value="GO_Central"/>
</dbReference>
<dbReference type="RefSeq" id="XP_007494889.1">
    <property type="nucleotide sequence ID" value="XM_007494827.3"/>
</dbReference>
<keyword evidence="3" id="KW-0964">Secreted</keyword>
<dbReference type="GO" id="GO:0006955">
    <property type="term" value="P:immune response"/>
    <property type="evidence" value="ECO:0000318"/>
    <property type="project" value="GO_Central"/>
</dbReference>
<gene>
    <name evidence="4" type="primary">IL18</name>
</gene>
<evidence type="ECO:0000313" key="5">
    <source>
        <dbReference type="Proteomes" id="UP000002280"/>
    </source>
</evidence>
<dbReference type="GO" id="GO:0019221">
    <property type="term" value="P:cytokine-mediated signaling pathway"/>
    <property type="evidence" value="ECO:0000318"/>
    <property type="project" value="GO_Central"/>
</dbReference>
<dbReference type="CDD" id="cd23298">
    <property type="entry name" value="beta-trefoil_IL18"/>
    <property type="match status" value="1"/>
</dbReference>
<dbReference type="Pfam" id="PF00340">
    <property type="entry name" value="IL1"/>
    <property type="match status" value="1"/>
</dbReference>
<reference evidence="4" key="3">
    <citation type="submission" date="2025-09" db="UniProtKB">
        <authorList>
            <consortium name="Ensembl"/>
        </authorList>
    </citation>
    <scope>IDENTIFICATION</scope>
</reference>
<comment type="subcellular location">
    <subcellularLocation>
        <location evidence="1">Secreted</location>
    </subcellularLocation>
</comment>
<organism evidence="4 5">
    <name type="scientific">Monodelphis domestica</name>
    <name type="common">Gray short-tailed opossum</name>
    <dbReference type="NCBI Taxonomy" id="13616"/>
    <lineage>
        <taxon>Eukaryota</taxon>
        <taxon>Metazoa</taxon>
        <taxon>Chordata</taxon>
        <taxon>Craniata</taxon>
        <taxon>Vertebrata</taxon>
        <taxon>Euteleostomi</taxon>
        <taxon>Mammalia</taxon>
        <taxon>Metatheria</taxon>
        <taxon>Didelphimorphia</taxon>
        <taxon>Didelphidae</taxon>
        <taxon>Monodelphis</taxon>
    </lineage>
</organism>
<dbReference type="OMA" id="RQFYKFE"/>
<dbReference type="GO" id="GO:0006954">
    <property type="term" value="P:inflammatory response"/>
    <property type="evidence" value="ECO:0000318"/>
    <property type="project" value="GO_Central"/>
</dbReference>
<dbReference type="GO" id="GO:0005125">
    <property type="term" value="F:cytokine activity"/>
    <property type="evidence" value="ECO:0000318"/>
    <property type="project" value="GO_Central"/>
</dbReference>
<dbReference type="OrthoDB" id="8535973at2759"/>
<dbReference type="CTD" id="3606"/>
<dbReference type="PANTHER" id="PTHR10078:SF35">
    <property type="entry name" value="INTERLEUKIN-18"/>
    <property type="match status" value="1"/>
</dbReference>
<dbReference type="GeneID" id="103102395"/>